<reference evidence="1 2" key="1">
    <citation type="submission" date="2019-05" db="EMBL/GenBank/DDBJ databases">
        <title>Another draft genome of Portunus trituberculatus and its Hox gene families provides insights of decapod evolution.</title>
        <authorList>
            <person name="Jeong J.-H."/>
            <person name="Song I."/>
            <person name="Kim S."/>
            <person name="Choi T."/>
            <person name="Kim D."/>
            <person name="Ryu S."/>
            <person name="Kim W."/>
        </authorList>
    </citation>
    <scope>NUCLEOTIDE SEQUENCE [LARGE SCALE GENOMIC DNA]</scope>
    <source>
        <tissue evidence="1">Muscle</tissue>
    </source>
</reference>
<comment type="caution">
    <text evidence="1">The sequence shown here is derived from an EMBL/GenBank/DDBJ whole genome shotgun (WGS) entry which is preliminary data.</text>
</comment>
<evidence type="ECO:0000313" key="2">
    <source>
        <dbReference type="Proteomes" id="UP000324222"/>
    </source>
</evidence>
<proteinExistence type="predicted"/>
<sequence length="63" mass="7069">MDTEMAYGYHYARHDLTVHNYVSGSHVAFNSGVPGELGEEAAGLREKVDYKAHKSKVKSERIM</sequence>
<name>A0A5B7HDN7_PORTR</name>
<evidence type="ECO:0000313" key="1">
    <source>
        <dbReference type="EMBL" id="MPC68106.1"/>
    </source>
</evidence>
<dbReference type="EMBL" id="VSRR010027290">
    <property type="protein sequence ID" value="MPC68106.1"/>
    <property type="molecule type" value="Genomic_DNA"/>
</dbReference>
<keyword evidence="2" id="KW-1185">Reference proteome</keyword>
<organism evidence="1 2">
    <name type="scientific">Portunus trituberculatus</name>
    <name type="common">Swimming crab</name>
    <name type="synonym">Neptunus trituberculatus</name>
    <dbReference type="NCBI Taxonomy" id="210409"/>
    <lineage>
        <taxon>Eukaryota</taxon>
        <taxon>Metazoa</taxon>
        <taxon>Ecdysozoa</taxon>
        <taxon>Arthropoda</taxon>
        <taxon>Crustacea</taxon>
        <taxon>Multicrustacea</taxon>
        <taxon>Malacostraca</taxon>
        <taxon>Eumalacostraca</taxon>
        <taxon>Eucarida</taxon>
        <taxon>Decapoda</taxon>
        <taxon>Pleocyemata</taxon>
        <taxon>Brachyura</taxon>
        <taxon>Eubrachyura</taxon>
        <taxon>Portunoidea</taxon>
        <taxon>Portunidae</taxon>
        <taxon>Portuninae</taxon>
        <taxon>Portunus</taxon>
    </lineage>
</organism>
<accession>A0A5B7HDN7</accession>
<dbReference type="AlphaFoldDB" id="A0A5B7HDN7"/>
<protein>
    <submittedName>
        <fullName evidence="1">Uncharacterized protein</fullName>
    </submittedName>
</protein>
<dbReference type="Proteomes" id="UP000324222">
    <property type="component" value="Unassembled WGS sequence"/>
</dbReference>
<gene>
    <name evidence="1" type="ORF">E2C01_062298</name>
</gene>